<dbReference type="Pfam" id="PF06803">
    <property type="entry name" value="DUF1232"/>
    <property type="match status" value="1"/>
</dbReference>
<gene>
    <name evidence="8" type="ORF">D0466_04625</name>
</gene>
<feature type="domain" description="DUF1232" evidence="7">
    <location>
        <begin position="100"/>
        <end position="135"/>
    </location>
</feature>
<name>A0A372LGS8_9BACI</name>
<evidence type="ECO:0000256" key="3">
    <source>
        <dbReference type="ARBA" id="ARBA00022989"/>
    </source>
</evidence>
<dbReference type="GO" id="GO:0012505">
    <property type="term" value="C:endomembrane system"/>
    <property type="evidence" value="ECO:0007669"/>
    <property type="project" value="UniProtKB-SubCell"/>
</dbReference>
<dbReference type="AlphaFoldDB" id="A0A372LGS8"/>
<evidence type="ECO:0000256" key="2">
    <source>
        <dbReference type="ARBA" id="ARBA00022692"/>
    </source>
</evidence>
<protein>
    <submittedName>
        <fullName evidence="8">DUF1232 domain-containing protein</fullName>
    </submittedName>
</protein>
<feature type="transmembrane region" description="Helical" evidence="6">
    <location>
        <begin position="95"/>
        <end position="114"/>
    </location>
</feature>
<feature type="region of interest" description="Disordered" evidence="5">
    <location>
        <begin position="1"/>
        <end position="23"/>
    </location>
</feature>
<keyword evidence="9" id="KW-1185">Reference proteome</keyword>
<dbReference type="InterPro" id="IPR010652">
    <property type="entry name" value="DUF1232"/>
</dbReference>
<keyword evidence="4 6" id="KW-0472">Membrane</keyword>
<evidence type="ECO:0000256" key="5">
    <source>
        <dbReference type="SAM" id="MobiDB-lite"/>
    </source>
</evidence>
<comment type="caution">
    <text evidence="8">The sequence shown here is derived from an EMBL/GenBank/DDBJ whole genome shotgun (WGS) entry which is preliminary data.</text>
</comment>
<comment type="subcellular location">
    <subcellularLocation>
        <location evidence="1">Endomembrane system</location>
        <topology evidence="1">Multi-pass membrane protein</topology>
    </subcellularLocation>
</comment>
<keyword evidence="3 6" id="KW-1133">Transmembrane helix</keyword>
<dbReference type="Proteomes" id="UP000262939">
    <property type="component" value="Unassembled WGS sequence"/>
</dbReference>
<sequence>MFWKSKEQDTEMRLTDEERKEKSFGSKVVDLSEEAIIKVKEYLKNDDKLKRLIRDAEEKTEQNKYKKGFVEETLDSLKSMCELIKAYVTGDYRNIPYKSLIVIIGSILYFVMPADSIPDVLVGLGFTDDAAVIAFAIKQVKDDLDKFIAWKSRKESIHQEGFKGGI</sequence>
<evidence type="ECO:0000256" key="4">
    <source>
        <dbReference type="ARBA" id="ARBA00023136"/>
    </source>
</evidence>
<keyword evidence="2 6" id="KW-0812">Transmembrane</keyword>
<accession>A0A372LGS8</accession>
<reference evidence="8 9" key="1">
    <citation type="submission" date="2018-08" db="EMBL/GenBank/DDBJ databases">
        <title>Bacillus chawlae sp. nov., Bacillus glennii sp. nov., and Bacillus saganii sp. nov. Isolated from the Vehicle Assembly Building at Kennedy Space Center where the Viking Spacecraft were Assembled.</title>
        <authorList>
            <person name="Seuylemezian A."/>
            <person name="Vaishampayan P."/>
        </authorList>
    </citation>
    <scope>NUCLEOTIDE SEQUENCE [LARGE SCALE GENOMIC DNA]</scope>
    <source>
        <strain evidence="8 9">V44-8</strain>
    </source>
</reference>
<dbReference type="OrthoDB" id="9793277at2"/>
<organism evidence="8 9">
    <name type="scientific">Peribacillus glennii</name>
    <dbReference type="NCBI Taxonomy" id="2303991"/>
    <lineage>
        <taxon>Bacteria</taxon>
        <taxon>Bacillati</taxon>
        <taxon>Bacillota</taxon>
        <taxon>Bacilli</taxon>
        <taxon>Bacillales</taxon>
        <taxon>Bacillaceae</taxon>
        <taxon>Peribacillus</taxon>
    </lineage>
</organism>
<dbReference type="EMBL" id="QVTD01000003">
    <property type="protein sequence ID" value="RFU65194.1"/>
    <property type="molecule type" value="Genomic_DNA"/>
</dbReference>
<evidence type="ECO:0000256" key="1">
    <source>
        <dbReference type="ARBA" id="ARBA00004127"/>
    </source>
</evidence>
<evidence type="ECO:0000313" key="9">
    <source>
        <dbReference type="Proteomes" id="UP000262939"/>
    </source>
</evidence>
<evidence type="ECO:0000256" key="6">
    <source>
        <dbReference type="SAM" id="Phobius"/>
    </source>
</evidence>
<evidence type="ECO:0000259" key="7">
    <source>
        <dbReference type="Pfam" id="PF06803"/>
    </source>
</evidence>
<dbReference type="RefSeq" id="WP_117321370.1">
    <property type="nucleotide sequence ID" value="NZ_QVTD01000003.1"/>
</dbReference>
<evidence type="ECO:0000313" key="8">
    <source>
        <dbReference type="EMBL" id="RFU65194.1"/>
    </source>
</evidence>
<proteinExistence type="predicted"/>